<dbReference type="Pfam" id="PF13556">
    <property type="entry name" value="HTH_30"/>
    <property type="match status" value="1"/>
</dbReference>
<organism evidence="5 6">
    <name type="scientific">Nocardioides aromaticivorans</name>
    <dbReference type="NCBI Taxonomy" id="200618"/>
    <lineage>
        <taxon>Bacteria</taxon>
        <taxon>Bacillati</taxon>
        <taxon>Actinomycetota</taxon>
        <taxon>Actinomycetes</taxon>
        <taxon>Propionibacteriales</taxon>
        <taxon>Nocardioidaceae</taxon>
        <taxon>Nocardioides</taxon>
    </lineage>
</organism>
<feature type="domain" description="PucR C-terminal helix-turn-helix" evidence="2">
    <location>
        <begin position="352"/>
        <end position="407"/>
    </location>
</feature>
<dbReference type="Pfam" id="PF14361">
    <property type="entry name" value="RsbRD_N"/>
    <property type="match status" value="1"/>
</dbReference>
<gene>
    <name evidence="5" type="ORF">BJ993_003322</name>
</gene>
<evidence type="ECO:0008006" key="7">
    <source>
        <dbReference type="Google" id="ProtNLM"/>
    </source>
</evidence>
<evidence type="ECO:0000259" key="4">
    <source>
        <dbReference type="Pfam" id="PF17853"/>
    </source>
</evidence>
<dbReference type="Gene3D" id="1.10.10.2840">
    <property type="entry name" value="PucR C-terminal helix-turn-helix domain"/>
    <property type="match status" value="1"/>
</dbReference>
<dbReference type="InterPro" id="IPR041522">
    <property type="entry name" value="CdaR_GGDEF"/>
</dbReference>
<dbReference type="EMBL" id="JACBZM010000001">
    <property type="protein sequence ID" value="NYI46242.1"/>
    <property type="molecule type" value="Genomic_DNA"/>
</dbReference>
<evidence type="ECO:0000313" key="5">
    <source>
        <dbReference type="EMBL" id="NYI46242.1"/>
    </source>
</evidence>
<evidence type="ECO:0000313" key="6">
    <source>
        <dbReference type="Proteomes" id="UP000562045"/>
    </source>
</evidence>
<dbReference type="Pfam" id="PF17853">
    <property type="entry name" value="GGDEF_2"/>
    <property type="match status" value="1"/>
</dbReference>
<dbReference type="InterPro" id="IPR025751">
    <property type="entry name" value="RsbRD_N_dom"/>
</dbReference>
<reference evidence="5 6" key="1">
    <citation type="submission" date="2020-07" db="EMBL/GenBank/DDBJ databases">
        <title>Sequencing the genomes of 1000 actinobacteria strains.</title>
        <authorList>
            <person name="Klenk H.-P."/>
        </authorList>
    </citation>
    <scope>NUCLEOTIDE SEQUENCE [LARGE SCALE GENOMIC DNA]</scope>
    <source>
        <strain evidence="5 6">DSM 15131</strain>
    </source>
</reference>
<dbReference type="PANTHER" id="PTHR33744:SF1">
    <property type="entry name" value="DNA-BINDING TRANSCRIPTIONAL ACTIVATOR ADER"/>
    <property type="match status" value="1"/>
</dbReference>
<dbReference type="Proteomes" id="UP000562045">
    <property type="component" value="Unassembled WGS sequence"/>
</dbReference>
<comment type="caution">
    <text evidence="5">The sequence shown here is derived from an EMBL/GenBank/DDBJ whole genome shotgun (WGS) entry which is preliminary data.</text>
</comment>
<proteinExistence type="inferred from homology"/>
<dbReference type="InterPro" id="IPR042070">
    <property type="entry name" value="PucR_C-HTH_sf"/>
</dbReference>
<evidence type="ECO:0000259" key="2">
    <source>
        <dbReference type="Pfam" id="PF13556"/>
    </source>
</evidence>
<dbReference type="InterPro" id="IPR025736">
    <property type="entry name" value="PucR_C-HTH_dom"/>
</dbReference>
<name>A0A7Y9ZIQ8_9ACTN</name>
<accession>A0A7Y9ZIQ8</accession>
<feature type="domain" description="RsbT co-antagonist protein RsbRD N-terminal" evidence="3">
    <location>
        <begin position="38"/>
        <end position="180"/>
    </location>
</feature>
<evidence type="ECO:0000259" key="3">
    <source>
        <dbReference type="Pfam" id="PF14361"/>
    </source>
</evidence>
<sequence>MLNTTMEALMAGSDTKGDLARAWLQEFVEAGLQPSAVDEFVRTVDDEILAAIPVLAGDASLAEELHASTREHWRNFLVSLGGEHRLALPPAAVALSLSIARRNHDISVLLKVYRVANRVVFRYVAEHTTADTLPPSLPRDEALLALWLRAERWIDESIERLVEHYTRERASLVEGAQARRAEMIEALVAGAAPSAESERLLGHRFALWQTAFVLSAPPHDDEGVPLFDLSLRVCQELGLPRPLTTLAGSRELWGWVATPEEPRLALDGIEELLAKTGIHLALGASGQGPGAFRLSHVQAVAAQRIGLRAPALCHPYADVELVSLVGDGELAREMVRRTLGPLLTGAKGDEMLRTTVLAYLRSGQSFDAAAEGLFVHPNTVRYRIARAEDQLGHRIAPHAATLEVCLAWLDVYGDAALS</sequence>
<protein>
    <recommendedName>
        <fullName evidence="7">PucR family transcriptional regulator</fullName>
    </recommendedName>
</protein>
<feature type="domain" description="CdaR GGDEF-like" evidence="4">
    <location>
        <begin position="197"/>
        <end position="305"/>
    </location>
</feature>
<dbReference type="AlphaFoldDB" id="A0A7Y9ZIQ8"/>
<evidence type="ECO:0000256" key="1">
    <source>
        <dbReference type="ARBA" id="ARBA00006754"/>
    </source>
</evidence>
<comment type="similarity">
    <text evidence="1">Belongs to the CdaR family.</text>
</comment>
<dbReference type="InterPro" id="IPR051448">
    <property type="entry name" value="CdaR-like_regulators"/>
</dbReference>
<dbReference type="PANTHER" id="PTHR33744">
    <property type="entry name" value="CARBOHYDRATE DIACID REGULATOR"/>
    <property type="match status" value="1"/>
</dbReference>
<dbReference type="RefSeq" id="WP_179650064.1">
    <property type="nucleotide sequence ID" value="NZ_JACBZM010000001.1"/>
</dbReference>